<dbReference type="Pfam" id="PF04773">
    <property type="entry name" value="FecR"/>
    <property type="match status" value="1"/>
</dbReference>
<feature type="transmembrane region" description="Helical" evidence="1">
    <location>
        <begin position="80"/>
        <end position="101"/>
    </location>
</feature>
<evidence type="ECO:0000256" key="1">
    <source>
        <dbReference type="SAM" id="Phobius"/>
    </source>
</evidence>
<dbReference type="InterPro" id="IPR006860">
    <property type="entry name" value="FecR"/>
</dbReference>
<evidence type="ECO:0000313" key="4">
    <source>
        <dbReference type="EMBL" id="QPH39714.1"/>
    </source>
</evidence>
<sequence length="395" mass="44850">MKEKRLKYLFNKCFQNLATPEEQEEFMALVEDIANKDLVEQEMENYWNNFEPVEKPFFEADKEAMWFEIMQHGAVRKYKLWPRIAGVAASVIAIFLAAYFLKNDGKTELKEVQNDVAYKNDIAPGKNAATLILNTQGKTISLSDGNGGLIIKDDKLVYNDGSLIADLPPAESGQTANRKSDEQTIITPRGGTYQVTLSDGTKVWLNSDSRLTYSPRLNQQAVRRVKLEGEGYFEVAKDKKRPFIVSSKGQEVRVLGTHFNVNSYVDEVSVKTTLLEGSVRVSFRSGEAKAHNVILKPNQQSILSSSDITKKQVNAEAAVAWKTGNFRFENQNIRDIMKQVARWYNVEVVYKDELPGVRLNASVSRNRNISQLLKMMEQTNEVHFKIEGRRIIVLK</sequence>
<dbReference type="Proteomes" id="UP000594759">
    <property type="component" value="Chromosome"/>
</dbReference>
<gene>
    <name evidence="4" type="ORF">IZT61_00055</name>
</gene>
<dbReference type="RefSeq" id="WP_196099180.1">
    <property type="nucleotide sequence ID" value="NZ_CP064939.1"/>
</dbReference>
<feature type="domain" description="FecR protein" evidence="2">
    <location>
        <begin position="184"/>
        <end position="280"/>
    </location>
</feature>
<proteinExistence type="predicted"/>
<dbReference type="PANTHER" id="PTHR30273:SF2">
    <property type="entry name" value="PROTEIN FECR"/>
    <property type="match status" value="1"/>
</dbReference>
<dbReference type="KEGG" id="pex:IZT61_00055"/>
<keyword evidence="1" id="KW-0472">Membrane</keyword>
<keyword evidence="1" id="KW-0812">Transmembrane</keyword>
<evidence type="ECO:0000259" key="2">
    <source>
        <dbReference type="Pfam" id="PF04773"/>
    </source>
</evidence>
<name>A0A7S9KZI1_9SPHI</name>
<dbReference type="Pfam" id="PF16344">
    <property type="entry name" value="FecR_C"/>
    <property type="match status" value="1"/>
</dbReference>
<dbReference type="FunFam" id="2.60.120.1440:FF:000001">
    <property type="entry name" value="Putative anti-sigma factor"/>
    <property type="match status" value="1"/>
</dbReference>
<organism evidence="4 5">
    <name type="scientific">Pedobacter endophyticus</name>
    <dbReference type="NCBI Taxonomy" id="2789740"/>
    <lineage>
        <taxon>Bacteria</taxon>
        <taxon>Pseudomonadati</taxon>
        <taxon>Bacteroidota</taxon>
        <taxon>Sphingobacteriia</taxon>
        <taxon>Sphingobacteriales</taxon>
        <taxon>Sphingobacteriaceae</taxon>
        <taxon>Pedobacter</taxon>
    </lineage>
</organism>
<evidence type="ECO:0000259" key="3">
    <source>
        <dbReference type="Pfam" id="PF16344"/>
    </source>
</evidence>
<protein>
    <submittedName>
        <fullName evidence="4">DUF4974 domain-containing protein</fullName>
    </submittedName>
</protein>
<dbReference type="Gene3D" id="3.55.50.30">
    <property type="match status" value="1"/>
</dbReference>
<reference evidence="4 5" key="1">
    <citation type="submission" date="2020-11" db="EMBL/GenBank/DDBJ databases">
        <title>Pedobacter endophytica, an endophytic bacteria isolated form Carex pumila.</title>
        <authorList>
            <person name="Peng Y."/>
            <person name="Jiang L."/>
            <person name="Lee J."/>
        </authorList>
    </citation>
    <scope>NUCLEOTIDE SEQUENCE [LARGE SCALE GENOMIC DNA]</scope>
    <source>
        <strain evidence="4 5">JBR3-12</strain>
    </source>
</reference>
<dbReference type="Gene3D" id="2.60.120.1440">
    <property type="match status" value="1"/>
</dbReference>
<keyword evidence="5" id="KW-1185">Reference proteome</keyword>
<accession>A0A7S9KZI1</accession>
<dbReference type="InterPro" id="IPR032508">
    <property type="entry name" value="FecR_C"/>
</dbReference>
<dbReference type="EMBL" id="CP064939">
    <property type="protein sequence ID" value="QPH39714.1"/>
    <property type="molecule type" value="Genomic_DNA"/>
</dbReference>
<keyword evidence="1" id="KW-1133">Transmembrane helix</keyword>
<dbReference type="PANTHER" id="PTHR30273">
    <property type="entry name" value="PERIPLASMIC SIGNAL SENSOR AND SIGMA FACTOR ACTIVATOR FECR-RELATED"/>
    <property type="match status" value="1"/>
</dbReference>
<dbReference type="AlphaFoldDB" id="A0A7S9KZI1"/>
<evidence type="ECO:0000313" key="5">
    <source>
        <dbReference type="Proteomes" id="UP000594759"/>
    </source>
</evidence>
<dbReference type="GO" id="GO:0016989">
    <property type="term" value="F:sigma factor antagonist activity"/>
    <property type="evidence" value="ECO:0007669"/>
    <property type="project" value="TreeGrafter"/>
</dbReference>
<feature type="domain" description="Protein FecR C-terminal" evidence="3">
    <location>
        <begin position="326"/>
        <end position="393"/>
    </location>
</feature>
<dbReference type="InterPro" id="IPR012373">
    <property type="entry name" value="Ferrdict_sens_TM"/>
</dbReference>